<dbReference type="InterPro" id="IPR036047">
    <property type="entry name" value="F-box-like_dom_sf"/>
</dbReference>
<dbReference type="EMBL" id="JACAZE010000007">
    <property type="protein sequence ID" value="KAF7310403.1"/>
    <property type="molecule type" value="Genomic_DNA"/>
</dbReference>
<accession>A0A8H6T3N2</accession>
<protein>
    <recommendedName>
        <fullName evidence="1">F-box domain-containing protein</fullName>
    </recommendedName>
</protein>
<sequence>MIWLPNELWHKIFDEIPLKDVLRASATSKGLRSLALPIIWRKVYFSPKNDADDQHPQRLEFLCSEDIAPLVRELEVYSPSLKASGPCLLLLDNLHRFTRLRRLALQGIDPSDKICRSIASHPSIAEFSLIWMSFGALSNKSPKWQASNTNLTHICVITSSPLSAPLLQLIYAPSLERLDLIGVGARFDAWAALKSSVAGPSAYAALKTVSVFVPQHQVLAALASLGAMPNVEDFSISASDNDEDYHSFAFTCEQGYFPRLSKLECSHNLLPILVGGERLKHLEIMSCTVAELTSSAQRLGALPSTLVSIALTLNLTQVGLVAARLAMLDLWDRFPSVTELRLSSSHVLRDSRDAAVRNAYEHGQKFFDELSAHVDVLPPTLTKFEAVWSLDDITPKKADTAEQLSQPVFSTPRRFLDALLVRCPNLTSVLFNGSTTVFSWTSAAGNEELIEIRGFEEVKNYLTSIRHRP</sequence>
<comment type="caution">
    <text evidence="2">The sequence shown here is derived from an EMBL/GenBank/DDBJ whole genome shotgun (WGS) entry which is preliminary data.</text>
</comment>
<dbReference type="SUPFAM" id="SSF52047">
    <property type="entry name" value="RNI-like"/>
    <property type="match status" value="1"/>
</dbReference>
<dbReference type="PROSITE" id="PS50181">
    <property type="entry name" value="FBOX"/>
    <property type="match status" value="1"/>
</dbReference>
<evidence type="ECO:0000313" key="3">
    <source>
        <dbReference type="Proteomes" id="UP000613580"/>
    </source>
</evidence>
<dbReference type="AlphaFoldDB" id="A0A8H6T3N2"/>
<dbReference type="Gene3D" id="1.20.1280.50">
    <property type="match status" value="1"/>
</dbReference>
<evidence type="ECO:0000313" key="2">
    <source>
        <dbReference type="EMBL" id="KAF7310403.1"/>
    </source>
</evidence>
<dbReference type="OrthoDB" id="2863717at2759"/>
<organism evidence="2 3">
    <name type="scientific">Mycena chlorophos</name>
    <name type="common">Agaric fungus</name>
    <name type="synonym">Agaricus chlorophos</name>
    <dbReference type="NCBI Taxonomy" id="658473"/>
    <lineage>
        <taxon>Eukaryota</taxon>
        <taxon>Fungi</taxon>
        <taxon>Dikarya</taxon>
        <taxon>Basidiomycota</taxon>
        <taxon>Agaricomycotina</taxon>
        <taxon>Agaricomycetes</taxon>
        <taxon>Agaricomycetidae</taxon>
        <taxon>Agaricales</taxon>
        <taxon>Marasmiineae</taxon>
        <taxon>Mycenaceae</taxon>
        <taxon>Mycena</taxon>
    </lineage>
</organism>
<dbReference type="SMART" id="SM00256">
    <property type="entry name" value="FBOX"/>
    <property type="match status" value="1"/>
</dbReference>
<dbReference type="InterPro" id="IPR001810">
    <property type="entry name" value="F-box_dom"/>
</dbReference>
<dbReference type="InterPro" id="IPR032675">
    <property type="entry name" value="LRR_dom_sf"/>
</dbReference>
<reference evidence="2" key="1">
    <citation type="submission" date="2020-05" db="EMBL/GenBank/DDBJ databases">
        <title>Mycena genomes resolve the evolution of fungal bioluminescence.</title>
        <authorList>
            <person name="Tsai I.J."/>
        </authorList>
    </citation>
    <scope>NUCLEOTIDE SEQUENCE</scope>
    <source>
        <strain evidence="2">110903Hualien_Pintung</strain>
    </source>
</reference>
<proteinExistence type="predicted"/>
<gene>
    <name evidence="2" type="ORF">HMN09_00582300</name>
</gene>
<name>A0A8H6T3N2_MYCCL</name>
<keyword evidence="3" id="KW-1185">Reference proteome</keyword>
<dbReference type="Proteomes" id="UP000613580">
    <property type="component" value="Unassembled WGS sequence"/>
</dbReference>
<feature type="domain" description="F-box" evidence="1">
    <location>
        <begin position="1"/>
        <end position="43"/>
    </location>
</feature>
<dbReference type="Gene3D" id="3.80.10.10">
    <property type="entry name" value="Ribonuclease Inhibitor"/>
    <property type="match status" value="1"/>
</dbReference>
<evidence type="ECO:0000259" key="1">
    <source>
        <dbReference type="PROSITE" id="PS50181"/>
    </source>
</evidence>
<dbReference type="SUPFAM" id="SSF81383">
    <property type="entry name" value="F-box domain"/>
    <property type="match status" value="1"/>
</dbReference>
<dbReference type="Pfam" id="PF12937">
    <property type="entry name" value="F-box-like"/>
    <property type="match status" value="1"/>
</dbReference>